<dbReference type="EMBL" id="FNYH01000012">
    <property type="protein sequence ID" value="SEI83571.1"/>
    <property type="molecule type" value="Genomic_DNA"/>
</dbReference>
<name>A0A1H6TU73_9GAMM</name>
<evidence type="ECO:0000313" key="2">
    <source>
        <dbReference type="Proteomes" id="UP000242999"/>
    </source>
</evidence>
<keyword evidence="2" id="KW-1185">Reference proteome</keyword>
<evidence type="ECO:0000313" key="1">
    <source>
        <dbReference type="EMBL" id="SEI83571.1"/>
    </source>
</evidence>
<accession>A0A1H6TU73</accession>
<dbReference type="Proteomes" id="UP000242999">
    <property type="component" value="Unassembled WGS sequence"/>
</dbReference>
<proteinExistence type="predicted"/>
<sequence length="527" mass="59710">MNVHQADTWDFNQTLPASMPPTTLPQVEPVELCLPAPEPLPLYTPAEPLWMSLDAWLQASAPLTQAQSQQADKLQTQIQTLWEQAPQGELSQAQLLELDTLNMELQALYTPLGWAGLSMQEQKDVFFVYQALASLPDFQAIHAERADLQELLDNIFGTPQTLDLQAQAQADALYAEIEAVMAVEETDVLLPEISLEQRQTLDVLYAQLDALYGVRTYENLTQEEQLQVDAIHARMQKLDDLLWGKPVEPEPWQPSEAAQAIYQQLDNIFGTQKQTLTADEQVQAEQIQQQIDALLLPDQEGKLFELTENQQEELDTWFQQLDALWGVRRYQDLSAEEQAQVDDLYQQLDTLYAQDDAPILMIEPWLSSPDLSAAYAQLEQIFGEPAQMLNPLEAQKAQQISEQIDLLLGVSSTEEGRPLIDVQAFNQFVDEYNTLYGLPSYQDLNTEQQVQVDEIYAQINIEVLDFYGVNYQLPMQEPSSVEKDSVILPIELEPLPAEWVQEDALVDTGMVEITGYVDSLMQDFSML</sequence>
<dbReference type="OrthoDB" id="9878319at2"/>
<reference evidence="2" key="1">
    <citation type="submission" date="2016-10" db="EMBL/GenBank/DDBJ databases">
        <authorList>
            <person name="Varghese N."/>
            <person name="Submissions S."/>
        </authorList>
    </citation>
    <scope>NUCLEOTIDE SEQUENCE [LARGE SCALE GENOMIC DNA]</scope>
    <source>
        <strain evidence="2">DSM 7165</strain>
    </source>
</reference>
<gene>
    <name evidence="1" type="ORF">SAMN05421831_11223</name>
</gene>
<dbReference type="RefSeq" id="WP_093311519.1">
    <property type="nucleotide sequence ID" value="NZ_FNYH01000012.1"/>
</dbReference>
<dbReference type="AlphaFoldDB" id="A0A1H6TU73"/>
<organism evidence="1 2">
    <name type="scientific">Allopseudospirillum japonicum</name>
    <dbReference type="NCBI Taxonomy" id="64971"/>
    <lineage>
        <taxon>Bacteria</taxon>
        <taxon>Pseudomonadati</taxon>
        <taxon>Pseudomonadota</taxon>
        <taxon>Gammaproteobacteria</taxon>
        <taxon>Oceanospirillales</taxon>
        <taxon>Oceanospirillaceae</taxon>
        <taxon>Allopseudospirillum</taxon>
    </lineage>
</organism>
<protein>
    <submittedName>
        <fullName evidence="1">Uncharacterized protein</fullName>
    </submittedName>
</protein>